<keyword evidence="2" id="KW-1185">Reference proteome</keyword>
<evidence type="ECO:0000313" key="1">
    <source>
        <dbReference type="EMBL" id="VDO48042.1"/>
    </source>
</evidence>
<gene>
    <name evidence="1" type="ORF">HPLM_LOCUS13171</name>
</gene>
<evidence type="ECO:0000313" key="2">
    <source>
        <dbReference type="Proteomes" id="UP000268014"/>
    </source>
</evidence>
<accession>A0A3P7ZDP9</accession>
<organism evidence="1 2">
    <name type="scientific">Haemonchus placei</name>
    <name type="common">Barber's pole worm</name>
    <dbReference type="NCBI Taxonomy" id="6290"/>
    <lineage>
        <taxon>Eukaryota</taxon>
        <taxon>Metazoa</taxon>
        <taxon>Ecdysozoa</taxon>
        <taxon>Nematoda</taxon>
        <taxon>Chromadorea</taxon>
        <taxon>Rhabditida</taxon>
        <taxon>Rhabditina</taxon>
        <taxon>Rhabditomorpha</taxon>
        <taxon>Strongyloidea</taxon>
        <taxon>Trichostrongylidae</taxon>
        <taxon>Haemonchus</taxon>
    </lineage>
</organism>
<sequence length="50" mass="5644">MFRIPKADSSVAAVDGPTERLPVGLRRRAQVVLTADSLFRHLLRHEPLHL</sequence>
<name>A0A3P7ZDP9_HAEPC</name>
<dbReference type="Proteomes" id="UP000268014">
    <property type="component" value="Unassembled WGS sequence"/>
</dbReference>
<proteinExistence type="predicted"/>
<protein>
    <submittedName>
        <fullName evidence="1">Uncharacterized protein</fullName>
    </submittedName>
</protein>
<dbReference type="AlphaFoldDB" id="A0A3P7ZDP9"/>
<dbReference type="EMBL" id="UZAF01018108">
    <property type="protein sequence ID" value="VDO48042.1"/>
    <property type="molecule type" value="Genomic_DNA"/>
</dbReference>
<reference evidence="1 2" key="1">
    <citation type="submission" date="2018-11" db="EMBL/GenBank/DDBJ databases">
        <authorList>
            <consortium name="Pathogen Informatics"/>
        </authorList>
    </citation>
    <scope>NUCLEOTIDE SEQUENCE [LARGE SCALE GENOMIC DNA]</scope>
    <source>
        <strain evidence="1 2">MHpl1</strain>
    </source>
</reference>